<feature type="transmembrane region" description="Helical" evidence="1">
    <location>
        <begin position="26"/>
        <end position="48"/>
    </location>
</feature>
<organism evidence="2 3">
    <name type="scientific">Candidatus Yanofskybacteria bacterium CG10_big_fil_rev_8_21_14_0_10_46_23</name>
    <dbReference type="NCBI Taxonomy" id="1975098"/>
    <lineage>
        <taxon>Bacteria</taxon>
        <taxon>Candidatus Yanofskyibacteriota</taxon>
    </lineage>
</organism>
<dbReference type="EMBL" id="PCXO01000007">
    <property type="protein sequence ID" value="PIR41333.1"/>
    <property type="molecule type" value="Genomic_DNA"/>
</dbReference>
<keyword evidence="1" id="KW-0472">Membrane</keyword>
<sequence length="74" mass="8199">MENKRVVKRGDKELEDNTDLGKLGTVLVRILGVAWLIYLIVMLGYVFISNIMEGGGGVRGGGSPMEGYQDYLYE</sequence>
<reference evidence="2 3" key="1">
    <citation type="submission" date="2017-09" db="EMBL/GenBank/DDBJ databases">
        <title>Depth-based differentiation of microbial function through sediment-hosted aquifers and enrichment of novel symbionts in the deep terrestrial subsurface.</title>
        <authorList>
            <person name="Probst A.J."/>
            <person name="Ladd B."/>
            <person name="Jarett J.K."/>
            <person name="Geller-Mcgrath D.E."/>
            <person name="Sieber C.M."/>
            <person name="Emerson J.B."/>
            <person name="Anantharaman K."/>
            <person name="Thomas B.C."/>
            <person name="Malmstrom R."/>
            <person name="Stieglmeier M."/>
            <person name="Klingl A."/>
            <person name="Woyke T."/>
            <person name="Ryan C.M."/>
            <person name="Banfield J.F."/>
        </authorList>
    </citation>
    <scope>NUCLEOTIDE SEQUENCE [LARGE SCALE GENOMIC DNA]</scope>
    <source>
        <strain evidence="2">CG10_big_fil_rev_8_21_14_0_10_46_23</strain>
    </source>
</reference>
<dbReference type="AlphaFoldDB" id="A0A2H0R494"/>
<evidence type="ECO:0000256" key="1">
    <source>
        <dbReference type="SAM" id="Phobius"/>
    </source>
</evidence>
<dbReference type="Proteomes" id="UP000230232">
    <property type="component" value="Unassembled WGS sequence"/>
</dbReference>
<comment type="caution">
    <text evidence="2">The sequence shown here is derived from an EMBL/GenBank/DDBJ whole genome shotgun (WGS) entry which is preliminary data.</text>
</comment>
<accession>A0A2H0R494</accession>
<proteinExistence type="predicted"/>
<gene>
    <name evidence="2" type="ORF">COV31_01760</name>
</gene>
<evidence type="ECO:0000313" key="3">
    <source>
        <dbReference type="Proteomes" id="UP000230232"/>
    </source>
</evidence>
<keyword evidence="1" id="KW-0812">Transmembrane</keyword>
<evidence type="ECO:0000313" key="2">
    <source>
        <dbReference type="EMBL" id="PIR41333.1"/>
    </source>
</evidence>
<name>A0A2H0R494_9BACT</name>
<keyword evidence="1" id="KW-1133">Transmembrane helix</keyword>
<protein>
    <submittedName>
        <fullName evidence="2">Uncharacterized protein</fullName>
    </submittedName>
</protein>